<comment type="similarity">
    <text evidence="3 11">Belongs to the ketopantoate reductase family.</text>
</comment>
<evidence type="ECO:0000256" key="10">
    <source>
        <dbReference type="ARBA" id="ARBA00048793"/>
    </source>
</evidence>
<dbReference type="EMBL" id="CP121671">
    <property type="protein sequence ID" value="WFT76635.1"/>
    <property type="molecule type" value="Genomic_DNA"/>
</dbReference>
<evidence type="ECO:0000259" key="13">
    <source>
        <dbReference type="Pfam" id="PF08546"/>
    </source>
</evidence>
<evidence type="ECO:0000256" key="9">
    <source>
        <dbReference type="ARBA" id="ARBA00032024"/>
    </source>
</evidence>
<evidence type="ECO:0000256" key="5">
    <source>
        <dbReference type="ARBA" id="ARBA00019465"/>
    </source>
</evidence>
<dbReference type="InterPro" id="IPR013332">
    <property type="entry name" value="KPR_N"/>
</dbReference>
<comment type="catalytic activity">
    <reaction evidence="10 11">
        <text>(R)-pantoate + NADP(+) = 2-dehydropantoate + NADPH + H(+)</text>
        <dbReference type="Rhea" id="RHEA:16233"/>
        <dbReference type="ChEBI" id="CHEBI:11561"/>
        <dbReference type="ChEBI" id="CHEBI:15378"/>
        <dbReference type="ChEBI" id="CHEBI:15980"/>
        <dbReference type="ChEBI" id="CHEBI:57783"/>
        <dbReference type="ChEBI" id="CHEBI:58349"/>
        <dbReference type="EC" id="1.1.1.169"/>
    </reaction>
</comment>
<organism evidence="14 15">
    <name type="scientific">Halobacillus naozhouensis</name>
    <dbReference type="NCBI Taxonomy" id="554880"/>
    <lineage>
        <taxon>Bacteria</taxon>
        <taxon>Bacillati</taxon>
        <taxon>Bacillota</taxon>
        <taxon>Bacilli</taxon>
        <taxon>Bacillales</taxon>
        <taxon>Bacillaceae</taxon>
        <taxon>Halobacillus</taxon>
    </lineage>
</organism>
<evidence type="ECO:0000256" key="4">
    <source>
        <dbReference type="ARBA" id="ARBA00013014"/>
    </source>
</evidence>
<accession>A0ABY8J2B3</accession>
<name>A0ABY8J2B3_9BACI</name>
<dbReference type="GO" id="GO:0008677">
    <property type="term" value="F:2-dehydropantoate 2-reductase activity"/>
    <property type="evidence" value="ECO:0007669"/>
    <property type="project" value="UniProtKB-EC"/>
</dbReference>
<dbReference type="SUPFAM" id="SSF51735">
    <property type="entry name" value="NAD(P)-binding Rossmann-fold domains"/>
    <property type="match status" value="1"/>
</dbReference>
<feature type="domain" description="Ketopantoate reductase N-terminal" evidence="12">
    <location>
        <begin position="3"/>
        <end position="141"/>
    </location>
</feature>
<evidence type="ECO:0000256" key="8">
    <source>
        <dbReference type="ARBA" id="ARBA00023002"/>
    </source>
</evidence>
<dbReference type="InterPro" id="IPR036291">
    <property type="entry name" value="NAD(P)-bd_dom_sf"/>
</dbReference>
<dbReference type="PANTHER" id="PTHR43765:SF2">
    <property type="entry name" value="2-DEHYDROPANTOATE 2-REDUCTASE"/>
    <property type="match status" value="1"/>
</dbReference>
<dbReference type="Gene3D" id="1.10.1040.10">
    <property type="entry name" value="N-(1-d-carboxylethyl)-l-norvaline Dehydrogenase, domain 2"/>
    <property type="match status" value="1"/>
</dbReference>
<dbReference type="InterPro" id="IPR003710">
    <property type="entry name" value="ApbA"/>
</dbReference>
<comment type="pathway">
    <text evidence="2 11">Cofactor biosynthesis; (R)-pantothenate biosynthesis; (R)-pantoate from 3-methyl-2-oxobutanoate: step 2/2.</text>
</comment>
<dbReference type="Pfam" id="PF02558">
    <property type="entry name" value="ApbA"/>
    <property type="match status" value="1"/>
</dbReference>
<dbReference type="NCBIfam" id="TIGR00745">
    <property type="entry name" value="apbA_panE"/>
    <property type="match status" value="1"/>
</dbReference>
<evidence type="ECO:0000256" key="3">
    <source>
        <dbReference type="ARBA" id="ARBA00007870"/>
    </source>
</evidence>
<evidence type="ECO:0000256" key="7">
    <source>
        <dbReference type="ARBA" id="ARBA00022857"/>
    </source>
</evidence>
<evidence type="ECO:0000259" key="12">
    <source>
        <dbReference type="Pfam" id="PF02558"/>
    </source>
</evidence>
<protein>
    <recommendedName>
        <fullName evidence="5 11">2-dehydropantoate 2-reductase</fullName>
        <ecNumber evidence="4 11">1.1.1.169</ecNumber>
    </recommendedName>
    <alternativeName>
        <fullName evidence="9 11">Ketopantoate reductase</fullName>
    </alternativeName>
</protein>
<proteinExistence type="inferred from homology"/>
<evidence type="ECO:0000256" key="6">
    <source>
        <dbReference type="ARBA" id="ARBA00022655"/>
    </source>
</evidence>
<comment type="function">
    <text evidence="1 11">Catalyzes the NADPH-dependent reduction of ketopantoate into pantoic acid.</text>
</comment>
<keyword evidence="7 11" id="KW-0521">NADP</keyword>
<dbReference type="RefSeq" id="WP_283078584.1">
    <property type="nucleotide sequence ID" value="NZ_CP121671.1"/>
</dbReference>
<dbReference type="InterPro" id="IPR013752">
    <property type="entry name" value="KPA_reductase"/>
</dbReference>
<keyword evidence="6 11" id="KW-0566">Pantothenate biosynthesis</keyword>
<dbReference type="SUPFAM" id="SSF48179">
    <property type="entry name" value="6-phosphogluconate dehydrogenase C-terminal domain-like"/>
    <property type="match status" value="1"/>
</dbReference>
<dbReference type="EC" id="1.1.1.169" evidence="4 11"/>
<keyword evidence="15" id="KW-1185">Reference proteome</keyword>
<dbReference type="PANTHER" id="PTHR43765">
    <property type="entry name" value="2-DEHYDROPANTOATE 2-REDUCTASE-RELATED"/>
    <property type="match status" value="1"/>
</dbReference>
<dbReference type="InterPro" id="IPR008927">
    <property type="entry name" value="6-PGluconate_DH-like_C_sf"/>
</dbReference>
<gene>
    <name evidence="14" type="ORF">P9989_09865</name>
</gene>
<dbReference type="InterPro" id="IPR050838">
    <property type="entry name" value="Ketopantoate_reductase"/>
</dbReference>
<evidence type="ECO:0000313" key="14">
    <source>
        <dbReference type="EMBL" id="WFT76635.1"/>
    </source>
</evidence>
<dbReference type="InterPro" id="IPR013328">
    <property type="entry name" value="6PGD_dom2"/>
</dbReference>
<evidence type="ECO:0000256" key="2">
    <source>
        <dbReference type="ARBA" id="ARBA00004994"/>
    </source>
</evidence>
<dbReference type="Proteomes" id="UP001221597">
    <property type="component" value="Chromosome"/>
</dbReference>
<sequence length="291" mass="32023">MEVGIIGGGAIGLLIASHLHEVHKVTLYVKREEQREALNRNGVFCSSLRHTAYVDVQLFTGQRMEHDLVILAVKQQSLGSVIDNLSTEAALLFLQNGMDHLEPISNLSNPCLIGIVEHGALKERDTDVLHTGKGKIVIAAHHGLEAIEDWAARLSTAEFPFVTGQAYFPILAKKLVVNTVINPLTALFHVNNRALMDNPSIQSLAKQLCKEACHVLDLSYSEQWERVAAVAYNTGENQSSMLQDIRLGRKTEVDAICGYIVKSAKGEAPFHEFVMEAIHALEIQSDRGEAL</sequence>
<feature type="domain" description="Ketopantoate reductase C-terminal" evidence="13">
    <location>
        <begin position="172"/>
        <end position="282"/>
    </location>
</feature>
<dbReference type="Gene3D" id="3.40.50.720">
    <property type="entry name" value="NAD(P)-binding Rossmann-like Domain"/>
    <property type="match status" value="1"/>
</dbReference>
<evidence type="ECO:0000256" key="1">
    <source>
        <dbReference type="ARBA" id="ARBA00002919"/>
    </source>
</evidence>
<reference evidence="14 15" key="1">
    <citation type="submission" date="2023-04" db="EMBL/GenBank/DDBJ databases">
        <title>Genome sequence of Halobacillus naozhouensis KACC 21980.</title>
        <authorList>
            <person name="Kim S."/>
            <person name="Heo J."/>
            <person name="Kwon S.-W."/>
        </authorList>
    </citation>
    <scope>NUCLEOTIDE SEQUENCE [LARGE SCALE GENOMIC DNA]</scope>
    <source>
        <strain evidence="14 15">KCTC 13234</strain>
    </source>
</reference>
<evidence type="ECO:0000256" key="11">
    <source>
        <dbReference type="RuleBase" id="RU362068"/>
    </source>
</evidence>
<dbReference type="Pfam" id="PF08546">
    <property type="entry name" value="ApbA_C"/>
    <property type="match status" value="1"/>
</dbReference>
<keyword evidence="8 11" id="KW-0560">Oxidoreductase</keyword>
<evidence type="ECO:0000313" key="15">
    <source>
        <dbReference type="Proteomes" id="UP001221597"/>
    </source>
</evidence>